<sequence length="217" mass="23676">MSLPHNWLCALKSEAARQAEIKSQQIVPADVSMEEEDDDEDGEDEVSVKRPLCARKSKAPAPTDSDGDGIVIHETPGKVVLSAGVLNSAACILVKRCPGLSCPHLQLQVSDGPLRVQRLLPVGPKMQGKGHKRKLAEVEEDDFTLADSGLCGDDLVMAGKLRGVYAKFWTIQGLMSEVANELDMMRAHVTKKSGSDVRRSEVRGCLYKTRKNENKVV</sequence>
<dbReference type="AlphaFoldDB" id="A0A9P6ZFN9"/>
<protein>
    <submittedName>
        <fullName evidence="2">Uncharacterized protein</fullName>
    </submittedName>
</protein>
<name>A0A9P6ZFN9_9AGAM</name>
<reference evidence="2" key="1">
    <citation type="journal article" date="2020" name="New Phytol.">
        <title>Comparative genomics reveals dynamic genome evolution in host specialist ectomycorrhizal fungi.</title>
        <authorList>
            <person name="Lofgren L.A."/>
            <person name="Nguyen N.H."/>
            <person name="Vilgalys R."/>
            <person name="Ruytinx J."/>
            <person name="Liao H.L."/>
            <person name="Branco S."/>
            <person name="Kuo A."/>
            <person name="LaButti K."/>
            <person name="Lipzen A."/>
            <person name="Andreopoulos W."/>
            <person name="Pangilinan J."/>
            <person name="Riley R."/>
            <person name="Hundley H."/>
            <person name="Na H."/>
            <person name="Barry K."/>
            <person name="Grigoriev I.V."/>
            <person name="Stajich J.E."/>
            <person name="Kennedy P.G."/>
        </authorList>
    </citation>
    <scope>NUCLEOTIDE SEQUENCE</scope>
    <source>
        <strain evidence="2">DOB743</strain>
    </source>
</reference>
<gene>
    <name evidence="2" type="ORF">EV702DRAFT_1051464</name>
</gene>
<feature type="region of interest" description="Disordered" evidence="1">
    <location>
        <begin position="22"/>
        <end position="70"/>
    </location>
</feature>
<keyword evidence="3" id="KW-1185">Reference proteome</keyword>
<accession>A0A9P6ZFN9</accession>
<evidence type="ECO:0000313" key="2">
    <source>
        <dbReference type="EMBL" id="KAG1764092.1"/>
    </source>
</evidence>
<comment type="caution">
    <text evidence="2">The sequence shown here is derived from an EMBL/GenBank/DDBJ whole genome shotgun (WGS) entry which is preliminary data.</text>
</comment>
<dbReference type="OrthoDB" id="2680592at2759"/>
<feature type="compositionally biased region" description="Acidic residues" evidence="1">
    <location>
        <begin position="32"/>
        <end position="45"/>
    </location>
</feature>
<dbReference type="EMBL" id="JABBWD010000133">
    <property type="protein sequence ID" value="KAG1764092.1"/>
    <property type="molecule type" value="Genomic_DNA"/>
</dbReference>
<dbReference type="Proteomes" id="UP000714275">
    <property type="component" value="Unassembled WGS sequence"/>
</dbReference>
<organism evidence="2 3">
    <name type="scientific">Suillus placidus</name>
    <dbReference type="NCBI Taxonomy" id="48579"/>
    <lineage>
        <taxon>Eukaryota</taxon>
        <taxon>Fungi</taxon>
        <taxon>Dikarya</taxon>
        <taxon>Basidiomycota</taxon>
        <taxon>Agaricomycotina</taxon>
        <taxon>Agaricomycetes</taxon>
        <taxon>Agaricomycetidae</taxon>
        <taxon>Boletales</taxon>
        <taxon>Suillineae</taxon>
        <taxon>Suillaceae</taxon>
        <taxon>Suillus</taxon>
    </lineage>
</organism>
<evidence type="ECO:0000313" key="3">
    <source>
        <dbReference type="Proteomes" id="UP000714275"/>
    </source>
</evidence>
<proteinExistence type="predicted"/>
<evidence type="ECO:0000256" key="1">
    <source>
        <dbReference type="SAM" id="MobiDB-lite"/>
    </source>
</evidence>